<name>K9DK14_9BURK</name>
<dbReference type="AlphaFoldDB" id="K9DK14"/>
<evidence type="ECO:0000256" key="2">
    <source>
        <dbReference type="ARBA" id="ARBA00022857"/>
    </source>
</evidence>
<dbReference type="HOGENOM" id="CLU_2700439_0_0_4"/>
<dbReference type="Gene3D" id="3.20.20.100">
    <property type="entry name" value="NADP-dependent oxidoreductase domain"/>
    <property type="match status" value="1"/>
</dbReference>
<comment type="similarity">
    <text evidence="1">Belongs to the shaker potassium channel beta subunit family.</text>
</comment>
<keyword evidence="2" id="KW-0521">NADP</keyword>
<gene>
    <name evidence="6" type="ORF">HMPREF9710_01232</name>
</gene>
<reference evidence="6 7" key="1">
    <citation type="submission" date="2012-09" db="EMBL/GenBank/DDBJ databases">
        <title>The Genome Sequence of Massilia timonae CCUG 45783.</title>
        <authorList>
            <consortium name="The Broad Institute Genome Sequencing Platform"/>
            <person name="Earl A."/>
            <person name="Ward D."/>
            <person name="Feldgarden M."/>
            <person name="Gevers D."/>
            <person name="Huys G."/>
            <person name="Walker B."/>
            <person name="Young S.K."/>
            <person name="Zeng Q."/>
            <person name="Gargeya S."/>
            <person name="Fitzgerald M."/>
            <person name="Haas B."/>
            <person name="Abouelleil A."/>
            <person name="Alvarado L."/>
            <person name="Arachchi H.M."/>
            <person name="Berlin A.M."/>
            <person name="Chapman S.B."/>
            <person name="Goldberg J."/>
            <person name="Griggs A."/>
            <person name="Gujja S."/>
            <person name="Hansen M."/>
            <person name="Howarth C."/>
            <person name="Imamovic A."/>
            <person name="Larimer J."/>
            <person name="McCowen C."/>
            <person name="Montmayeur A."/>
            <person name="Murphy C."/>
            <person name="Neiman D."/>
            <person name="Pearson M."/>
            <person name="Priest M."/>
            <person name="Roberts A."/>
            <person name="Saif S."/>
            <person name="Shea T."/>
            <person name="Sisk P."/>
            <person name="Sykes S."/>
            <person name="Wortman J."/>
            <person name="Nusbaum C."/>
            <person name="Birren B."/>
        </authorList>
    </citation>
    <scope>NUCLEOTIDE SEQUENCE [LARGE SCALE GENOMIC DNA]</scope>
    <source>
        <strain evidence="6 7">CCUG 45783</strain>
    </source>
</reference>
<evidence type="ECO:0000313" key="6">
    <source>
        <dbReference type="EMBL" id="EKU83591.1"/>
    </source>
</evidence>
<dbReference type="Pfam" id="PF00248">
    <property type="entry name" value="Aldo_ket_red"/>
    <property type="match status" value="1"/>
</dbReference>
<sequence>MYSGGESESTLGQSFKNLGLARKDYVLVTEVYSRMGQGRNDVGASRGHIMDAVEASPQRLQTDYIDVPDPRDR</sequence>
<accession>K9DK14</accession>
<dbReference type="PANTHER" id="PTHR43150">
    <property type="entry name" value="HYPERKINETIC, ISOFORM M"/>
    <property type="match status" value="1"/>
</dbReference>
<evidence type="ECO:0000256" key="1">
    <source>
        <dbReference type="ARBA" id="ARBA00006515"/>
    </source>
</evidence>
<organism evidence="6 7">
    <name type="scientific">Massilia timonae CCUG 45783</name>
    <dbReference type="NCBI Taxonomy" id="883126"/>
    <lineage>
        <taxon>Bacteria</taxon>
        <taxon>Pseudomonadati</taxon>
        <taxon>Pseudomonadota</taxon>
        <taxon>Betaproteobacteria</taxon>
        <taxon>Burkholderiales</taxon>
        <taxon>Oxalobacteraceae</taxon>
        <taxon>Telluria group</taxon>
        <taxon>Massilia</taxon>
    </lineage>
</organism>
<dbReference type="GO" id="GO:0016491">
    <property type="term" value="F:oxidoreductase activity"/>
    <property type="evidence" value="ECO:0007669"/>
    <property type="project" value="UniProtKB-KW"/>
</dbReference>
<protein>
    <recommendedName>
        <fullName evidence="5">NADP-dependent oxidoreductase domain-containing protein</fullName>
    </recommendedName>
</protein>
<feature type="region of interest" description="Disordered" evidence="4">
    <location>
        <begin position="52"/>
        <end position="73"/>
    </location>
</feature>
<dbReference type="EMBL" id="AGZI01000013">
    <property type="protein sequence ID" value="EKU83591.1"/>
    <property type="molecule type" value="Genomic_DNA"/>
</dbReference>
<proteinExistence type="inferred from homology"/>
<dbReference type="InterPro" id="IPR036812">
    <property type="entry name" value="NAD(P)_OxRdtase_dom_sf"/>
</dbReference>
<dbReference type="PANTHER" id="PTHR43150:SF2">
    <property type="entry name" value="HYPERKINETIC, ISOFORM M"/>
    <property type="match status" value="1"/>
</dbReference>
<dbReference type="InterPro" id="IPR023210">
    <property type="entry name" value="NADP_OxRdtase_dom"/>
</dbReference>
<comment type="caution">
    <text evidence="6">The sequence shown here is derived from an EMBL/GenBank/DDBJ whole genome shotgun (WGS) entry which is preliminary data.</text>
</comment>
<dbReference type="InterPro" id="IPR005399">
    <property type="entry name" value="K_chnl_volt-dep_bsu_KCNAB-rel"/>
</dbReference>
<dbReference type="Proteomes" id="UP000009874">
    <property type="component" value="Unassembled WGS sequence"/>
</dbReference>
<evidence type="ECO:0000259" key="5">
    <source>
        <dbReference type="Pfam" id="PF00248"/>
    </source>
</evidence>
<keyword evidence="3" id="KW-0560">Oxidoreductase</keyword>
<feature type="domain" description="NADP-dependent oxidoreductase" evidence="5">
    <location>
        <begin position="1"/>
        <end position="67"/>
    </location>
</feature>
<dbReference type="PATRIC" id="fig|883126.3.peg.1247"/>
<evidence type="ECO:0000256" key="3">
    <source>
        <dbReference type="ARBA" id="ARBA00023002"/>
    </source>
</evidence>
<evidence type="ECO:0000256" key="4">
    <source>
        <dbReference type="SAM" id="MobiDB-lite"/>
    </source>
</evidence>
<dbReference type="eggNOG" id="COG0667">
    <property type="taxonomic scope" value="Bacteria"/>
</dbReference>
<keyword evidence="7" id="KW-1185">Reference proteome</keyword>
<dbReference type="SUPFAM" id="SSF51430">
    <property type="entry name" value="NAD(P)-linked oxidoreductase"/>
    <property type="match status" value="1"/>
</dbReference>
<evidence type="ECO:0000313" key="7">
    <source>
        <dbReference type="Proteomes" id="UP000009874"/>
    </source>
</evidence>